<name>A0A6J1JEU8_CUCMA</name>
<feature type="domain" description="NAC" evidence="5">
    <location>
        <begin position="14"/>
        <end position="196"/>
    </location>
</feature>
<dbReference type="Gene3D" id="2.170.150.80">
    <property type="entry name" value="NAC domain"/>
    <property type="match status" value="1"/>
</dbReference>
<keyword evidence="6" id="KW-1185">Reference proteome</keyword>
<evidence type="ECO:0000313" key="7">
    <source>
        <dbReference type="RefSeq" id="XP_022989097.1"/>
    </source>
</evidence>
<evidence type="ECO:0000256" key="4">
    <source>
        <dbReference type="ARBA" id="ARBA00023242"/>
    </source>
</evidence>
<keyword evidence="3" id="KW-0804">Transcription</keyword>
<evidence type="ECO:0000256" key="1">
    <source>
        <dbReference type="ARBA" id="ARBA00023015"/>
    </source>
</evidence>
<dbReference type="GO" id="GO:0003677">
    <property type="term" value="F:DNA binding"/>
    <property type="evidence" value="ECO:0007669"/>
    <property type="project" value="UniProtKB-KW"/>
</dbReference>
<dbReference type="PROSITE" id="PS51005">
    <property type="entry name" value="NAC"/>
    <property type="match status" value="1"/>
</dbReference>
<dbReference type="KEGG" id="cmax:111486273"/>
<gene>
    <name evidence="7" type="primary">LOC111486273</name>
</gene>
<evidence type="ECO:0000256" key="3">
    <source>
        <dbReference type="ARBA" id="ARBA00023163"/>
    </source>
</evidence>
<proteinExistence type="predicted"/>
<reference evidence="7" key="1">
    <citation type="submission" date="2025-08" db="UniProtKB">
        <authorList>
            <consortium name="RefSeq"/>
        </authorList>
    </citation>
    <scope>IDENTIFICATION</scope>
    <source>
        <tissue evidence="7">Young leaves</tissue>
    </source>
</reference>
<evidence type="ECO:0000259" key="5">
    <source>
        <dbReference type="PROSITE" id="PS51005"/>
    </source>
</evidence>
<dbReference type="InterPro" id="IPR003441">
    <property type="entry name" value="NAC-dom"/>
</dbReference>
<organism evidence="6 7">
    <name type="scientific">Cucurbita maxima</name>
    <name type="common">Pumpkin</name>
    <name type="synonym">Winter squash</name>
    <dbReference type="NCBI Taxonomy" id="3661"/>
    <lineage>
        <taxon>Eukaryota</taxon>
        <taxon>Viridiplantae</taxon>
        <taxon>Streptophyta</taxon>
        <taxon>Embryophyta</taxon>
        <taxon>Tracheophyta</taxon>
        <taxon>Spermatophyta</taxon>
        <taxon>Magnoliopsida</taxon>
        <taxon>eudicotyledons</taxon>
        <taxon>Gunneridae</taxon>
        <taxon>Pentapetalae</taxon>
        <taxon>rosids</taxon>
        <taxon>fabids</taxon>
        <taxon>Cucurbitales</taxon>
        <taxon>Cucurbitaceae</taxon>
        <taxon>Cucurbiteae</taxon>
        <taxon>Cucurbita</taxon>
    </lineage>
</organism>
<dbReference type="OrthoDB" id="1883668at2759"/>
<dbReference type="SUPFAM" id="SSF101941">
    <property type="entry name" value="NAC domain"/>
    <property type="match status" value="1"/>
</dbReference>
<accession>A0A6J1JEU8</accession>
<dbReference type="PANTHER" id="PTHR31744:SF65">
    <property type="entry name" value="TRANSCRIPTION FACTOR JUNGBRUNNEN 1"/>
    <property type="match status" value="1"/>
</dbReference>
<keyword evidence="1" id="KW-0805">Transcription regulation</keyword>
<keyword evidence="2" id="KW-0238">DNA-binding</keyword>
<protein>
    <submittedName>
        <fullName evidence="7">Transcription factor JUNGBRUNNEN 1-like isoform X1</fullName>
    </submittedName>
</protein>
<dbReference type="InterPro" id="IPR036093">
    <property type="entry name" value="NAC_dom_sf"/>
</dbReference>
<dbReference type="GeneID" id="111486273"/>
<evidence type="ECO:0000313" key="6">
    <source>
        <dbReference type="Proteomes" id="UP000504608"/>
    </source>
</evidence>
<sequence length="323" mass="37004">MDTPQVCEGEDEIPLPGFRFHPTDEELVSFYLRGKVEKRGIRLGLIKQMDIYEHNPWDLPYGSGNVGDKEWYFYCKRGRKYKNSIRPNRVTGSGFWKATGIDKPVYSNGGEGSECIGLKKTLVYYRGSAGKGTKTYWMMHEFRLPPSNSYNIAQEAVTHTSNFFCFSLKKNSFLISMIVFVCMQKEIWTLCRIFKRNMSCRRYGSNWNKQTPTKNPLTDQKNTKLCIEQGMGSGEVSYNNWSCESMIIQNEPKAVVPSDPNNREGMNENYQYYYSSSSSMAPSPVSSGIISAPIAFPTNEQLDVNDFFTNSNWDELRSVVDML</sequence>
<dbReference type="PANTHER" id="PTHR31744">
    <property type="entry name" value="PROTEIN CUP-SHAPED COTYLEDON 2-RELATED"/>
    <property type="match status" value="1"/>
</dbReference>
<evidence type="ECO:0000256" key="2">
    <source>
        <dbReference type="ARBA" id="ARBA00023125"/>
    </source>
</evidence>
<dbReference type="Pfam" id="PF02365">
    <property type="entry name" value="NAM"/>
    <property type="match status" value="1"/>
</dbReference>
<dbReference type="RefSeq" id="XP_022989097.1">
    <property type="nucleotide sequence ID" value="XM_023133329.1"/>
</dbReference>
<dbReference type="Proteomes" id="UP000504608">
    <property type="component" value="Unplaced"/>
</dbReference>
<dbReference type="GO" id="GO:0006355">
    <property type="term" value="P:regulation of DNA-templated transcription"/>
    <property type="evidence" value="ECO:0007669"/>
    <property type="project" value="InterPro"/>
</dbReference>
<keyword evidence="4" id="KW-0539">Nucleus</keyword>
<dbReference type="AlphaFoldDB" id="A0A6J1JEU8"/>